<gene>
    <name evidence="1" type="ORF">TQ32_01270</name>
</gene>
<dbReference type="PATRIC" id="fig|1609559.3.peg.265"/>
<dbReference type="PIRSF" id="PIRSF006601">
    <property type="entry name" value="ATPase_UCP006601"/>
    <property type="match status" value="1"/>
</dbReference>
<dbReference type="RefSeq" id="WP_068320260.1">
    <property type="nucleotide sequence ID" value="NZ_CP010835.1"/>
</dbReference>
<dbReference type="InterPro" id="IPR012096">
    <property type="entry name" value="ATPase_PP-loop_MJ1638"/>
</dbReference>
<accession>A0A127B917</accession>
<dbReference type="STRING" id="1609559.TQ32_01270"/>
<dbReference type="PANTHER" id="PTHR43169">
    <property type="entry name" value="EXSB FAMILY PROTEIN"/>
    <property type="match status" value="1"/>
</dbReference>
<dbReference type="GeneID" id="28490420"/>
<evidence type="ECO:0000313" key="1">
    <source>
        <dbReference type="EMBL" id="AMM53279.1"/>
    </source>
</evidence>
<protein>
    <submittedName>
        <fullName evidence="1">ATPase</fullName>
    </submittedName>
</protein>
<dbReference type="InterPro" id="IPR014729">
    <property type="entry name" value="Rossmann-like_a/b/a_fold"/>
</dbReference>
<reference evidence="1 2" key="2">
    <citation type="journal article" date="2016" name="Int. J. Syst. Evol. Microbiol.">
        <title>Pyrococcus kukulkanii sp. nov., a hyperthermophilic, piezophilic archaeon isolated from a deep-sea hydrothermal vent.</title>
        <authorList>
            <person name="Callac N."/>
            <person name="Oger P."/>
            <person name="Lesongeur F."/>
            <person name="Rattray J.E."/>
            <person name="Vannier P."/>
            <person name="Michoud G."/>
            <person name="Beauverger M."/>
            <person name="Gayet N."/>
            <person name="Rouxel O."/>
            <person name="Jebbar M."/>
            <person name="Godfroy A."/>
        </authorList>
    </citation>
    <scope>NUCLEOTIDE SEQUENCE [LARGE SCALE GENOMIC DNA]</scope>
    <source>
        <strain evidence="1 2">NCB100</strain>
    </source>
</reference>
<organism evidence="1 2">
    <name type="scientific">Pyrococcus kukulkanii</name>
    <dbReference type="NCBI Taxonomy" id="1609559"/>
    <lineage>
        <taxon>Archaea</taxon>
        <taxon>Methanobacteriati</taxon>
        <taxon>Methanobacteriota</taxon>
        <taxon>Thermococci</taxon>
        <taxon>Thermococcales</taxon>
        <taxon>Thermococcaceae</taxon>
        <taxon>Pyrococcus</taxon>
    </lineage>
</organism>
<reference evidence="2" key="1">
    <citation type="submission" date="2015-02" db="EMBL/GenBank/DDBJ databases">
        <title>Pyrococcus kukulkanii sp. nov., a novel hyperthermophilic archaeon isolated from a deep-sea hydrothermal vent at the Guaymas Basin.</title>
        <authorList>
            <person name="Oger P.M."/>
            <person name="Callac N."/>
            <person name="Jebbar M."/>
            <person name="Godfroy A."/>
        </authorList>
    </citation>
    <scope>NUCLEOTIDE SEQUENCE [LARGE SCALE GENOMIC DNA]</scope>
    <source>
        <strain evidence="2">NCB100</strain>
    </source>
</reference>
<proteinExistence type="predicted"/>
<dbReference type="Gene3D" id="3.40.50.620">
    <property type="entry name" value="HUPs"/>
    <property type="match status" value="1"/>
</dbReference>
<dbReference type="EMBL" id="CP010835">
    <property type="protein sequence ID" value="AMM53279.1"/>
    <property type="molecule type" value="Genomic_DNA"/>
</dbReference>
<dbReference type="PANTHER" id="PTHR43169:SF1">
    <property type="entry name" value="ATPASE, PP-LOOP SUPERFAMILY-RELATED"/>
    <property type="match status" value="1"/>
</dbReference>
<evidence type="ECO:0000313" key="2">
    <source>
        <dbReference type="Proteomes" id="UP000070587"/>
    </source>
</evidence>
<sequence>MLPTAETFIEKFRLESSLRALERVKDELPQEAYLRLKGLLEFRLYGKEFSREPLKFRIAVAYSGGSDSSATVKILSWAGFNVIPITARLPQMEEKTLESVRSQGAILVEVPGYMEEMERLMEKRAPICGRCHSMVMSAVERKARDLGIKVIASGDMLSVGSGSIYKKDGIIVLNLPAFLALNKAQLLEILDWKEYELKFGCPLWREAVKEAPIIKRFAIQRILRELRAGALTEEMAKELIMDVLRA</sequence>
<name>A0A127B917_9EURY</name>
<dbReference type="AlphaFoldDB" id="A0A127B917"/>
<dbReference type="SUPFAM" id="SSF52402">
    <property type="entry name" value="Adenine nucleotide alpha hydrolases-like"/>
    <property type="match status" value="1"/>
</dbReference>
<dbReference type="InterPro" id="IPR052188">
    <property type="entry name" value="Ni-pincer_cofactor_biosynth"/>
</dbReference>
<dbReference type="KEGG" id="pyc:TQ32_01270"/>
<dbReference type="OrthoDB" id="85793at2157"/>
<dbReference type="Proteomes" id="UP000070587">
    <property type="component" value="Chromosome"/>
</dbReference>